<gene>
    <name evidence="1" type="ORF">M1L60_41840</name>
</gene>
<dbReference type="Proteomes" id="UP001523369">
    <property type="component" value="Unassembled WGS sequence"/>
</dbReference>
<comment type="caution">
    <text evidence="1">The sequence shown here is derived from an EMBL/GenBank/DDBJ whole genome shotgun (WGS) entry which is preliminary data.</text>
</comment>
<dbReference type="EMBL" id="JAMYJR010000054">
    <property type="protein sequence ID" value="MCO8277137.1"/>
    <property type="molecule type" value="Genomic_DNA"/>
</dbReference>
<name>A0ABT1E1Y9_9ACTN</name>
<sequence length="265" mass="28237">MRQSSMWPGGVFLSFGLWPGRELEEPALAAVGDVLEQCGGTYSGSMFFGAAGLAFSRVPEAPGISYVGGRSVRDVRRGLRDGCAYRVAMALPGVGQAAVSFEATPGKELPAERHPVDVTVEAGAFALPRSLWDERERAAAEVREEAVLRYFEACCAALDPAYAVLHSEGSTPTPAALAAGRPIGTDVYVSRRLGLGARLNQVARLSQVREWPTGTFYSGWFLTESPDLDALRAAWARPSLVIGEKLMREHAHPGPGGKPGARVGI</sequence>
<keyword evidence="2" id="KW-1185">Reference proteome</keyword>
<accession>A0ABT1E1Y9</accession>
<reference evidence="1 2" key="1">
    <citation type="submission" date="2022-06" db="EMBL/GenBank/DDBJ databases">
        <title>New Species of the Genus Actinoplanes, ActinopZanes ferrugineus.</title>
        <authorList>
            <person name="Ding P."/>
        </authorList>
    </citation>
    <scope>NUCLEOTIDE SEQUENCE [LARGE SCALE GENOMIC DNA]</scope>
    <source>
        <strain evidence="1 2">TRM88003</strain>
    </source>
</reference>
<evidence type="ECO:0000313" key="2">
    <source>
        <dbReference type="Proteomes" id="UP001523369"/>
    </source>
</evidence>
<evidence type="ECO:0000313" key="1">
    <source>
        <dbReference type="EMBL" id="MCO8277137.1"/>
    </source>
</evidence>
<protein>
    <submittedName>
        <fullName evidence="1">Uncharacterized protein</fullName>
    </submittedName>
</protein>
<proteinExistence type="predicted"/>
<dbReference type="RefSeq" id="WP_253243155.1">
    <property type="nucleotide sequence ID" value="NZ_JAMYJR010000054.1"/>
</dbReference>
<organism evidence="1 2">
    <name type="scientific">Paractinoplanes aksuensis</name>
    <dbReference type="NCBI Taxonomy" id="2939490"/>
    <lineage>
        <taxon>Bacteria</taxon>
        <taxon>Bacillati</taxon>
        <taxon>Actinomycetota</taxon>
        <taxon>Actinomycetes</taxon>
        <taxon>Micromonosporales</taxon>
        <taxon>Micromonosporaceae</taxon>
        <taxon>Paractinoplanes</taxon>
    </lineage>
</organism>